<dbReference type="GO" id="GO:0015979">
    <property type="term" value="P:photosynthesis"/>
    <property type="evidence" value="ECO:0007669"/>
    <property type="project" value="InterPro"/>
</dbReference>
<evidence type="ECO:0000256" key="1">
    <source>
        <dbReference type="SAM" id="SignalP"/>
    </source>
</evidence>
<feature type="signal peptide" evidence="1">
    <location>
        <begin position="1"/>
        <end position="24"/>
    </location>
</feature>
<evidence type="ECO:0000313" key="3">
    <source>
        <dbReference type="EMBL" id="VEU39461.1"/>
    </source>
</evidence>
<dbReference type="InterPro" id="IPR002683">
    <property type="entry name" value="PsbP_C"/>
</dbReference>
<dbReference type="GO" id="GO:0005509">
    <property type="term" value="F:calcium ion binding"/>
    <property type="evidence" value="ECO:0007669"/>
    <property type="project" value="InterPro"/>
</dbReference>
<dbReference type="Pfam" id="PF01789">
    <property type="entry name" value="PsbP"/>
    <property type="match status" value="1"/>
</dbReference>
<dbReference type="GO" id="GO:0019898">
    <property type="term" value="C:extrinsic component of membrane"/>
    <property type="evidence" value="ECO:0007669"/>
    <property type="project" value="InterPro"/>
</dbReference>
<keyword evidence="1" id="KW-0732">Signal</keyword>
<name>A0A448ZBR8_9STRA</name>
<proteinExistence type="predicted"/>
<dbReference type="PANTHER" id="PTHR31407">
    <property type="match status" value="1"/>
</dbReference>
<dbReference type="OrthoDB" id="2013293at2759"/>
<keyword evidence="4" id="KW-1185">Reference proteome</keyword>
<evidence type="ECO:0000313" key="4">
    <source>
        <dbReference type="Proteomes" id="UP000291116"/>
    </source>
</evidence>
<gene>
    <name evidence="3" type="ORF">PSNMU_V1.4_AUG-EV-PASAV3_0063950</name>
</gene>
<dbReference type="PANTHER" id="PTHR31407:SF16">
    <property type="entry name" value="PSBP DOMAIN-CONTAINING PROTEIN 7, CHLOROPLASTIC"/>
    <property type="match status" value="1"/>
</dbReference>
<dbReference type="GO" id="GO:0009523">
    <property type="term" value="C:photosystem II"/>
    <property type="evidence" value="ECO:0007669"/>
    <property type="project" value="InterPro"/>
</dbReference>
<evidence type="ECO:0000259" key="2">
    <source>
        <dbReference type="Pfam" id="PF01789"/>
    </source>
</evidence>
<reference evidence="3 4" key="1">
    <citation type="submission" date="2019-01" db="EMBL/GenBank/DDBJ databases">
        <authorList>
            <person name="Ferrante I. M."/>
        </authorList>
    </citation>
    <scope>NUCLEOTIDE SEQUENCE [LARGE SCALE GENOMIC DNA]</scope>
    <source>
        <strain evidence="3 4">B856</strain>
    </source>
</reference>
<dbReference type="EMBL" id="CAACVS010000225">
    <property type="protein sequence ID" value="VEU39461.1"/>
    <property type="molecule type" value="Genomic_DNA"/>
</dbReference>
<organism evidence="3 4">
    <name type="scientific">Pseudo-nitzschia multistriata</name>
    <dbReference type="NCBI Taxonomy" id="183589"/>
    <lineage>
        <taxon>Eukaryota</taxon>
        <taxon>Sar</taxon>
        <taxon>Stramenopiles</taxon>
        <taxon>Ochrophyta</taxon>
        <taxon>Bacillariophyta</taxon>
        <taxon>Bacillariophyceae</taxon>
        <taxon>Bacillariophycidae</taxon>
        <taxon>Bacillariales</taxon>
        <taxon>Bacillariaceae</taxon>
        <taxon>Pseudo-nitzschia</taxon>
    </lineage>
</organism>
<dbReference type="InterPro" id="IPR016123">
    <property type="entry name" value="Mog1/PsbP_a/b/a-sand"/>
</dbReference>
<feature type="chain" id="PRO_5019288954" description="PsbP C-terminal domain-containing protein" evidence="1">
    <location>
        <begin position="25"/>
        <end position="229"/>
    </location>
</feature>
<protein>
    <recommendedName>
        <fullName evidence="2">PsbP C-terminal domain-containing protein</fullName>
    </recommendedName>
</protein>
<accession>A0A448ZBR8</accession>
<feature type="domain" description="PsbP C-terminal" evidence="2">
    <location>
        <begin position="67"/>
        <end position="227"/>
    </location>
</feature>
<dbReference type="Gene3D" id="3.40.1000.10">
    <property type="entry name" value="Mog1/PsbP, alpha/beta/alpha sandwich"/>
    <property type="match status" value="1"/>
</dbReference>
<dbReference type="SUPFAM" id="SSF55724">
    <property type="entry name" value="Mog1p/PsbP-like"/>
    <property type="match status" value="1"/>
</dbReference>
<dbReference type="AlphaFoldDB" id="A0A448ZBR8"/>
<dbReference type="Proteomes" id="UP000291116">
    <property type="component" value="Unassembled WGS sequence"/>
</dbReference>
<sequence>MTQFLRNYLALALVAIASLTAVRGFSVSNGETRRGFASSVAGIVTGSSALLIDPSRVFAEDAAATPLARYENSNCKFSIDLPSEWTMTEQSLPDRRKIILYIKPDSNQKTLFFIAFTPTRDDFTSLGSFGSVDEVGQATILPKAELAAKQGIESEMLSAVSKKQAYFFDYVQSVPSQPKTHFRTIFSLATGATGGAGNVLVTITAQTPESDYAAMEPLFNKVLDSYKNA</sequence>